<evidence type="ECO:0000256" key="4">
    <source>
        <dbReference type="ARBA" id="ARBA00022670"/>
    </source>
</evidence>
<dbReference type="GO" id="GO:0006465">
    <property type="term" value="P:signal peptide processing"/>
    <property type="evidence" value="ECO:0007669"/>
    <property type="project" value="InterPro"/>
</dbReference>
<dbReference type="EMBL" id="CCBQ010000047">
    <property type="protein sequence ID" value="CDO96565.1"/>
    <property type="molecule type" value="Genomic_DNA"/>
</dbReference>
<proteinExistence type="inferred from homology"/>
<dbReference type="GO" id="GO:0042720">
    <property type="term" value="C:mitochondrial inner membrane peptidase complex"/>
    <property type="evidence" value="ECO:0007669"/>
    <property type="project" value="InterPro"/>
</dbReference>
<evidence type="ECO:0000256" key="6">
    <source>
        <dbReference type="ARBA" id="ARBA00022792"/>
    </source>
</evidence>
<sequence>MVNYGSYALRSALITVTWIPVALTLTEHVCYVAKIEGSSMRPTLNPSDSVNKESDWVLLWKFNLKQAKNWKENDVVLFKSPMDPKKVYCKRVKGVQFDQVKTRTPYPKETCLIPRNHLWVEGDNVYHTVDSNMFGPISTGLALGKAVRIIWPPSRWSADLKLSVGRGDIKVFSYNEPQ</sequence>
<dbReference type="FunFam" id="2.10.109.10:FF:000005">
    <property type="entry name" value="Mitochondrial inner membrane protease subunit"/>
    <property type="match status" value="1"/>
</dbReference>
<comment type="caution">
    <text evidence="13">The sequence shown here is derived from an EMBL/GenBank/DDBJ whole genome shotgun (WGS) entry which is preliminary data.</text>
</comment>
<evidence type="ECO:0000256" key="11">
    <source>
        <dbReference type="PIRSR" id="PIRSR600223-1"/>
    </source>
</evidence>
<comment type="similarity">
    <text evidence="2">Belongs to the peptidase S26 family. IMP2 subfamily.</text>
</comment>
<evidence type="ECO:0000256" key="8">
    <source>
        <dbReference type="ARBA" id="ARBA00022989"/>
    </source>
</evidence>
<dbReference type="PANTHER" id="PTHR46041:SF2">
    <property type="entry name" value="MITOCHONDRIAL INNER MEMBRANE PROTEASE SUBUNIT 2"/>
    <property type="match status" value="1"/>
</dbReference>
<dbReference type="Pfam" id="PF10502">
    <property type="entry name" value="Peptidase_S26"/>
    <property type="match status" value="1"/>
</dbReference>
<keyword evidence="5" id="KW-0812">Transmembrane</keyword>
<feature type="active site" evidence="11">
    <location>
        <position position="90"/>
    </location>
</feature>
<dbReference type="GO" id="GO:0004252">
    <property type="term" value="F:serine-type endopeptidase activity"/>
    <property type="evidence" value="ECO:0007669"/>
    <property type="project" value="InterPro"/>
</dbReference>
<evidence type="ECO:0000313" key="14">
    <source>
        <dbReference type="Proteomes" id="UP000031516"/>
    </source>
</evidence>
<evidence type="ECO:0000256" key="10">
    <source>
        <dbReference type="ARBA" id="ARBA00023136"/>
    </source>
</evidence>
<gene>
    <name evidence="13" type="ORF">KLDO_g4763</name>
</gene>
<feature type="domain" description="Peptidase S26" evidence="12">
    <location>
        <begin position="12"/>
        <end position="103"/>
    </location>
</feature>
<dbReference type="PRINTS" id="PR00727">
    <property type="entry name" value="LEADERPTASE"/>
</dbReference>
<dbReference type="InterPro" id="IPR036286">
    <property type="entry name" value="LexA/Signal_pep-like_sf"/>
</dbReference>
<protein>
    <recommendedName>
        <fullName evidence="3">Mitochondrial inner membrane protease subunit 2</fullName>
    </recommendedName>
</protein>
<evidence type="ECO:0000259" key="12">
    <source>
        <dbReference type="Pfam" id="PF10502"/>
    </source>
</evidence>
<reference evidence="13 14" key="1">
    <citation type="submission" date="2014-03" db="EMBL/GenBank/DDBJ databases">
        <title>The genome of Kluyveromyces dobzhanskii.</title>
        <authorList>
            <person name="Nystedt B."/>
            <person name="Astrom S."/>
        </authorList>
    </citation>
    <scope>NUCLEOTIDE SEQUENCE [LARGE SCALE GENOMIC DNA]</scope>
    <source>
        <strain evidence="13 14">CBS 2104</strain>
    </source>
</reference>
<dbReference type="Proteomes" id="UP000031516">
    <property type="component" value="Unassembled WGS sequence"/>
</dbReference>
<accession>A0A0A8LDX6</accession>
<organism evidence="13 14">
    <name type="scientific">Kluyveromyces dobzhanskii CBS 2104</name>
    <dbReference type="NCBI Taxonomy" id="1427455"/>
    <lineage>
        <taxon>Eukaryota</taxon>
        <taxon>Fungi</taxon>
        <taxon>Dikarya</taxon>
        <taxon>Ascomycota</taxon>
        <taxon>Saccharomycotina</taxon>
        <taxon>Saccharomycetes</taxon>
        <taxon>Saccharomycetales</taxon>
        <taxon>Saccharomycetaceae</taxon>
        <taxon>Kluyveromyces</taxon>
    </lineage>
</organism>
<feature type="active site" evidence="11">
    <location>
        <position position="39"/>
    </location>
</feature>
<evidence type="ECO:0000256" key="3">
    <source>
        <dbReference type="ARBA" id="ARBA00013650"/>
    </source>
</evidence>
<name>A0A0A8LDX6_9SACH</name>
<evidence type="ECO:0000256" key="5">
    <source>
        <dbReference type="ARBA" id="ARBA00022692"/>
    </source>
</evidence>
<keyword evidence="9" id="KW-0496">Mitochondrion</keyword>
<dbReference type="InterPro" id="IPR000223">
    <property type="entry name" value="Pept_S26A_signal_pept_1"/>
</dbReference>
<evidence type="ECO:0000256" key="9">
    <source>
        <dbReference type="ARBA" id="ARBA00023128"/>
    </source>
</evidence>
<keyword evidence="7" id="KW-0378">Hydrolase</keyword>
<dbReference type="GO" id="GO:0006627">
    <property type="term" value="P:protein processing involved in protein targeting to mitochondrion"/>
    <property type="evidence" value="ECO:0007669"/>
    <property type="project" value="InterPro"/>
</dbReference>
<dbReference type="CDD" id="cd06530">
    <property type="entry name" value="S26_SPase_I"/>
    <property type="match status" value="1"/>
</dbReference>
<dbReference type="Gene3D" id="2.10.109.10">
    <property type="entry name" value="Umud Fragment, subunit A"/>
    <property type="match status" value="1"/>
</dbReference>
<dbReference type="PANTHER" id="PTHR46041">
    <property type="entry name" value="MITOCHONDRIAL INNER MEMBRANE PROTEASE SUBUNIT 2"/>
    <property type="match status" value="1"/>
</dbReference>
<keyword evidence="8" id="KW-1133">Transmembrane helix</keyword>
<dbReference type="SUPFAM" id="SSF51306">
    <property type="entry name" value="LexA/Signal peptidase"/>
    <property type="match status" value="1"/>
</dbReference>
<keyword evidence="4" id="KW-0645">Protease</keyword>
<keyword evidence="10" id="KW-0472">Membrane</keyword>
<dbReference type="InterPro" id="IPR037730">
    <property type="entry name" value="IMP2"/>
</dbReference>
<evidence type="ECO:0000256" key="2">
    <source>
        <dbReference type="ARBA" id="ARBA00007066"/>
    </source>
</evidence>
<keyword evidence="6" id="KW-0999">Mitochondrion inner membrane</keyword>
<evidence type="ECO:0000256" key="1">
    <source>
        <dbReference type="ARBA" id="ARBA00004434"/>
    </source>
</evidence>
<dbReference type="OrthoDB" id="9996127at2759"/>
<dbReference type="AlphaFoldDB" id="A0A0A8LDX6"/>
<dbReference type="InterPro" id="IPR019533">
    <property type="entry name" value="Peptidase_S26"/>
</dbReference>
<keyword evidence="14" id="KW-1185">Reference proteome</keyword>
<comment type="subcellular location">
    <subcellularLocation>
        <location evidence="1">Mitochondrion inner membrane</location>
        <topology evidence="1">Single-pass membrane protein</topology>
    </subcellularLocation>
</comment>
<evidence type="ECO:0000313" key="13">
    <source>
        <dbReference type="EMBL" id="CDO96565.1"/>
    </source>
</evidence>
<evidence type="ECO:0000256" key="7">
    <source>
        <dbReference type="ARBA" id="ARBA00022801"/>
    </source>
</evidence>